<dbReference type="Proteomes" id="UP000294723">
    <property type="component" value="Unassembled WGS sequence"/>
</dbReference>
<comment type="caution">
    <text evidence="1">The sequence shown here is derived from an EMBL/GenBank/DDBJ whole genome shotgun (WGS) entry which is preliminary data.</text>
</comment>
<accession>A0A4R5BZY4</accession>
<sequence>MAGIEVPPELLERVRGILDGGTRSLEGVAESQPPGVDAGESTPTVAETLGLLMQASAGVLGGVQQMAGDVQATGDTYLNNDDAAADLFGRHGQ</sequence>
<gene>
    <name evidence="1" type="ORF">E1202_04380</name>
</gene>
<dbReference type="EMBL" id="SMLA01000004">
    <property type="protein sequence ID" value="TDD91975.1"/>
    <property type="molecule type" value="Genomic_DNA"/>
</dbReference>
<reference evidence="1 2" key="1">
    <citation type="submission" date="2019-03" db="EMBL/GenBank/DDBJ databases">
        <title>Draft genome sequences of novel Actinobacteria.</title>
        <authorList>
            <person name="Sahin N."/>
            <person name="Ay H."/>
            <person name="Saygin H."/>
        </authorList>
    </citation>
    <scope>NUCLEOTIDE SEQUENCE [LARGE SCALE GENOMIC DNA]</scope>
    <source>
        <strain evidence="1 2">5K548</strain>
    </source>
</reference>
<evidence type="ECO:0000313" key="1">
    <source>
        <dbReference type="EMBL" id="TDD91975.1"/>
    </source>
</evidence>
<proteinExistence type="predicted"/>
<organism evidence="1 2">
    <name type="scientific">Saccharopolyspora karakumensis</name>
    <dbReference type="NCBI Taxonomy" id="2530386"/>
    <lineage>
        <taxon>Bacteria</taxon>
        <taxon>Bacillati</taxon>
        <taxon>Actinomycetota</taxon>
        <taxon>Actinomycetes</taxon>
        <taxon>Pseudonocardiales</taxon>
        <taxon>Pseudonocardiaceae</taxon>
        <taxon>Saccharopolyspora</taxon>
    </lineage>
</organism>
<keyword evidence="2" id="KW-1185">Reference proteome</keyword>
<dbReference type="AlphaFoldDB" id="A0A4R5BZY4"/>
<name>A0A4R5BZY4_9PSEU</name>
<dbReference type="RefSeq" id="WP_132681239.1">
    <property type="nucleotide sequence ID" value="NZ_SMLA01000004.1"/>
</dbReference>
<protein>
    <recommendedName>
        <fullName evidence="3">Excreted virulence factor EspC, type VII ESX diderm</fullName>
    </recommendedName>
</protein>
<evidence type="ECO:0008006" key="3">
    <source>
        <dbReference type="Google" id="ProtNLM"/>
    </source>
</evidence>
<evidence type="ECO:0000313" key="2">
    <source>
        <dbReference type="Proteomes" id="UP000294723"/>
    </source>
</evidence>